<dbReference type="RefSeq" id="WP_114591172.1">
    <property type="nucleotide sequence ID" value="NZ_CP031165.1"/>
</dbReference>
<dbReference type="Proteomes" id="UP000264006">
    <property type="component" value="Chromosome"/>
</dbReference>
<dbReference type="KEGG" id="euz:DVS28_a1851"/>
<accession>A0A346XWE5</accession>
<evidence type="ECO:0000313" key="2">
    <source>
        <dbReference type="Proteomes" id="UP000264006"/>
    </source>
</evidence>
<proteinExistence type="predicted"/>
<protein>
    <submittedName>
        <fullName evidence="1">Uncharacterized protein</fullName>
    </submittedName>
</protein>
<sequence>MAPSIEVQLLARIDELARREGLLVAETGKARIYRDRVGGTVAWLPHGKQRIELTLIQIRMQDEARANRLHGLLVQTCDRTTADIPSNDLGLDAALAVEYWSRLERDFFPAYLHAHRDVQSSGRPS</sequence>
<organism evidence="1 2">
    <name type="scientific">Euzebya pacifica</name>
    <dbReference type="NCBI Taxonomy" id="1608957"/>
    <lineage>
        <taxon>Bacteria</taxon>
        <taxon>Bacillati</taxon>
        <taxon>Actinomycetota</taxon>
        <taxon>Nitriliruptoria</taxon>
        <taxon>Euzebyales</taxon>
    </lineage>
</organism>
<dbReference type="AlphaFoldDB" id="A0A346XWE5"/>
<gene>
    <name evidence="1" type="ORF">DVS28_a1851</name>
</gene>
<name>A0A346XWE5_9ACTN</name>
<reference evidence="1 2" key="1">
    <citation type="submission" date="2018-09" db="EMBL/GenBank/DDBJ databases">
        <title>Complete genome sequence of Euzebya sp. DY32-46 isolated from seawater of Pacific Ocean.</title>
        <authorList>
            <person name="Xu L."/>
            <person name="Wu Y.-H."/>
            <person name="Xu X.-W."/>
        </authorList>
    </citation>
    <scope>NUCLEOTIDE SEQUENCE [LARGE SCALE GENOMIC DNA]</scope>
    <source>
        <strain evidence="1 2">DY32-46</strain>
    </source>
</reference>
<keyword evidence="2" id="KW-1185">Reference proteome</keyword>
<dbReference type="OrthoDB" id="9828323at2"/>
<evidence type="ECO:0000313" key="1">
    <source>
        <dbReference type="EMBL" id="AXV06542.1"/>
    </source>
</evidence>
<dbReference type="EMBL" id="CP031165">
    <property type="protein sequence ID" value="AXV06542.1"/>
    <property type="molecule type" value="Genomic_DNA"/>
</dbReference>